<comment type="caution">
    <text evidence="2">The sequence shown here is derived from an EMBL/GenBank/DDBJ whole genome shotgun (WGS) entry which is preliminary data.</text>
</comment>
<dbReference type="AlphaFoldDB" id="A0A6A4T8A6"/>
<feature type="region of interest" description="Disordered" evidence="1">
    <location>
        <begin position="104"/>
        <end position="131"/>
    </location>
</feature>
<dbReference type="Proteomes" id="UP000438429">
    <property type="component" value="Unassembled WGS sequence"/>
</dbReference>
<evidence type="ECO:0000256" key="1">
    <source>
        <dbReference type="SAM" id="MobiDB-lite"/>
    </source>
</evidence>
<reference evidence="2 3" key="1">
    <citation type="submission" date="2019-06" db="EMBL/GenBank/DDBJ databases">
        <title>Draft genomes of female and male turbot (Scophthalmus maximus).</title>
        <authorList>
            <person name="Xu H."/>
            <person name="Xu X.-W."/>
            <person name="Shao C."/>
            <person name="Chen S."/>
        </authorList>
    </citation>
    <scope>NUCLEOTIDE SEQUENCE [LARGE SCALE GENOMIC DNA]</scope>
    <source>
        <strain evidence="2">Ysfricsl-2016a</strain>
        <tissue evidence="2">Blood</tissue>
    </source>
</reference>
<accession>A0A6A4T8A6</accession>
<feature type="compositionally biased region" description="Basic and acidic residues" evidence="1">
    <location>
        <begin position="119"/>
        <end position="131"/>
    </location>
</feature>
<proteinExistence type="predicted"/>
<name>A0A6A4T8A6_SCOMX</name>
<dbReference type="EMBL" id="VEVO01000007">
    <property type="protein sequence ID" value="KAF0040210.1"/>
    <property type="molecule type" value="Genomic_DNA"/>
</dbReference>
<evidence type="ECO:0000313" key="2">
    <source>
        <dbReference type="EMBL" id="KAF0040210.1"/>
    </source>
</evidence>
<evidence type="ECO:0000313" key="3">
    <source>
        <dbReference type="Proteomes" id="UP000438429"/>
    </source>
</evidence>
<gene>
    <name evidence="2" type="ORF">F2P81_008445</name>
</gene>
<organism evidence="2 3">
    <name type="scientific">Scophthalmus maximus</name>
    <name type="common">Turbot</name>
    <name type="synonym">Psetta maxima</name>
    <dbReference type="NCBI Taxonomy" id="52904"/>
    <lineage>
        <taxon>Eukaryota</taxon>
        <taxon>Metazoa</taxon>
        <taxon>Chordata</taxon>
        <taxon>Craniata</taxon>
        <taxon>Vertebrata</taxon>
        <taxon>Euteleostomi</taxon>
        <taxon>Actinopterygii</taxon>
        <taxon>Neopterygii</taxon>
        <taxon>Teleostei</taxon>
        <taxon>Neoteleostei</taxon>
        <taxon>Acanthomorphata</taxon>
        <taxon>Carangaria</taxon>
        <taxon>Pleuronectiformes</taxon>
        <taxon>Pleuronectoidei</taxon>
        <taxon>Scophthalmidae</taxon>
        <taxon>Scophthalmus</taxon>
    </lineage>
</organism>
<sequence>MDGICGSDDEKSKTEATGRHCLYVASRGKQLAPHSEIGAGAVNGVCPAQTHNGATHRITSAYSGFSSRPPGEASSRCVAVQRDGRFNQDSIELRRRSGARIHEESLRSSFGEFPDEAEAETRRDGDGDGDG</sequence>
<protein>
    <submittedName>
        <fullName evidence="2">Uncharacterized protein</fullName>
    </submittedName>
</protein>